<dbReference type="EMBL" id="JBHSMH010000007">
    <property type="protein sequence ID" value="MFC5468079.1"/>
    <property type="molecule type" value="Genomic_DNA"/>
</dbReference>
<organism evidence="6 7">
    <name type="scientific">Cohnella suwonensis</name>
    <dbReference type="NCBI Taxonomy" id="696072"/>
    <lineage>
        <taxon>Bacteria</taxon>
        <taxon>Bacillati</taxon>
        <taxon>Bacillota</taxon>
        <taxon>Bacilli</taxon>
        <taxon>Bacillales</taxon>
        <taxon>Paenibacillaceae</taxon>
        <taxon>Cohnella</taxon>
    </lineage>
</organism>
<dbReference type="InterPro" id="IPR006179">
    <property type="entry name" value="5_nucleotidase/apyrase"/>
</dbReference>
<name>A0ABW0LQQ4_9BACL</name>
<dbReference type="Pfam" id="PF02872">
    <property type="entry name" value="5_nucleotid_C"/>
    <property type="match status" value="1"/>
</dbReference>
<feature type="domain" description="Calcineurin-like phosphoesterase" evidence="4">
    <location>
        <begin position="52"/>
        <end position="265"/>
    </location>
</feature>
<dbReference type="PRINTS" id="PR01607">
    <property type="entry name" value="APYRASEFAMLY"/>
</dbReference>
<evidence type="ECO:0000313" key="6">
    <source>
        <dbReference type="EMBL" id="MFC5468079.1"/>
    </source>
</evidence>
<keyword evidence="3" id="KW-1133">Transmembrane helix</keyword>
<evidence type="ECO:0000313" key="7">
    <source>
        <dbReference type="Proteomes" id="UP001596105"/>
    </source>
</evidence>
<dbReference type="PANTHER" id="PTHR11575:SF24">
    <property type="entry name" value="5'-NUCLEOTIDASE"/>
    <property type="match status" value="1"/>
</dbReference>
<keyword evidence="3" id="KW-0812">Transmembrane</keyword>
<feature type="domain" description="5'-Nucleotidase C-terminal" evidence="5">
    <location>
        <begin position="338"/>
        <end position="493"/>
    </location>
</feature>
<dbReference type="Gene3D" id="3.60.21.10">
    <property type="match status" value="1"/>
</dbReference>
<dbReference type="SUPFAM" id="SSF56300">
    <property type="entry name" value="Metallo-dependent phosphatases"/>
    <property type="match status" value="1"/>
</dbReference>
<dbReference type="SUPFAM" id="SSF55816">
    <property type="entry name" value="5'-nucleotidase (syn. UDP-sugar hydrolase), C-terminal domain"/>
    <property type="match status" value="1"/>
</dbReference>
<sequence length="534" mass="58743">MGDQARTASTRSYRNLIAFAVLLLAAAGYLLYRFVDFNEVKLAAGYYDKKITILSTADIHGHLVYDEANGGYYTLDEVNVEMGMPLMKGIVDRIRAKHPDALLLDSGDMFHGTNEANVDKAQGVLEAANLMGFDAMAAGNHDFDFGFERLLEIKSGLNFPILSANTYFNGEPAFQDYIIKESGGLKIGIFGLTVPESLSNMNVFDKSGKIEFQDPTPIAEKIVAKLREEKADAIVLVSHLGDDRDKELVLKVPGIDLVLSGHHHWLYKKPDRVGDSYVVEAGSYSTHVGEAVLYFRDGKVANMSWQVHQTKNRSLENKEVLAVADKYYALALEAGKRVVGSTAVALDGTRTHVRTQETNLADALADAMREQGKADIALLNGGAIRESVPEGRLRLYDVTRPLPFVNSLVTVEVKGEKIYEALERGVRAWPFGSSNGGFLQVSGIEYRFDGSKPAGKRIVSVTKDGRPLDRNAIYKVAVNDYLVNGGDNFEEFKDAKQLAKGDLLSAVFAKYIESKGVIKPVTDGRIEIVNARYE</sequence>
<proteinExistence type="inferred from homology"/>
<dbReference type="CDD" id="cd00845">
    <property type="entry name" value="MPP_UshA_N_like"/>
    <property type="match status" value="1"/>
</dbReference>
<dbReference type="InterPro" id="IPR036907">
    <property type="entry name" value="5'-Nucleotdase_C_sf"/>
</dbReference>
<comment type="caution">
    <text evidence="6">The sequence shown here is derived from an EMBL/GenBank/DDBJ whole genome shotgun (WGS) entry which is preliminary data.</text>
</comment>
<reference evidence="7" key="1">
    <citation type="journal article" date="2019" name="Int. J. Syst. Evol. Microbiol.">
        <title>The Global Catalogue of Microorganisms (GCM) 10K type strain sequencing project: providing services to taxonomists for standard genome sequencing and annotation.</title>
        <authorList>
            <consortium name="The Broad Institute Genomics Platform"/>
            <consortium name="The Broad Institute Genome Sequencing Center for Infectious Disease"/>
            <person name="Wu L."/>
            <person name="Ma J."/>
        </authorList>
    </citation>
    <scope>NUCLEOTIDE SEQUENCE [LARGE SCALE GENOMIC DNA]</scope>
    <source>
        <strain evidence="7">CCUG 57113</strain>
    </source>
</reference>
<keyword evidence="7" id="KW-1185">Reference proteome</keyword>
<evidence type="ECO:0000256" key="2">
    <source>
        <dbReference type="RuleBase" id="RU362119"/>
    </source>
</evidence>
<evidence type="ECO:0000259" key="4">
    <source>
        <dbReference type="Pfam" id="PF00149"/>
    </source>
</evidence>
<gene>
    <name evidence="6" type="ORF">ACFPPD_05055</name>
</gene>
<dbReference type="RefSeq" id="WP_209746419.1">
    <property type="nucleotide sequence ID" value="NZ_JBHSMH010000007.1"/>
</dbReference>
<dbReference type="InterPro" id="IPR008334">
    <property type="entry name" value="5'-Nucleotdase_C"/>
</dbReference>
<comment type="similarity">
    <text evidence="2">Belongs to the 5'-nucleotidase family.</text>
</comment>
<keyword evidence="1" id="KW-0732">Signal</keyword>
<dbReference type="InterPro" id="IPR029052">
    <property type="entry name" value="Metallo-depent_PP-like"/>
</dbReference>
<keyword evidence="3" id="KW-0472">Membrane</keyword>
<dbReference type="PANTHER" id="PTHR11575">
    <property type="entry name" value="5'-NUCLEOTIDASE-RELATED"/>
    <property type="match status" value="1"/>
</dbReference>
<evidence type="ECO:0000259" key="5">
    <source>
        <dbReference type="Pfam" id="PF02872"/>
    </source>
</evidence>
<evidence type="ECO:0000256" key="1">
    <source>
        <dbReference type="ARBA" id="ARBA00022729"/>
    </source>
</evidence>
<dbReference type="InterPro" id="IPR004843">
    <property type="entry name" value="Calcineurin-like_PHP"/>
</dbReference>
<feature type="transmembrane region" description="Helical" evidence="3">
    <location>
        <begin position="12"/>
        <end position="32"/>
    </location>
</feature>
<protein>
    <submittedName>
        <fullName evidence="6">Bifunctional metallophosphatase/5'-nucleotidase</fullName>
    </submittedName>
</protein>
<accession>A0ABW0LQQ4</accession>
<keyword evidence="2" id="KW-0547">Nucleotide-binding</keyword>
<keyword evidence="2" id="KW-0378">Hydrolase</keyword>
<dbReference type="Gene3D" id="3.90.780.10">
    <property type="entry name" value="5'-Nucleotidase, C-terminal domain"/>
    <property type="match status" value="1"/>
</dbReference>
<dbReference type="Proteomes" id="UP001596105">
    <property type="component" value="Unassembled WGS sequence"/>
</dbReference>
<evidence type="ECO:0000256" key="3">
    <source>
        <dbReference type="SAM" id="Phobius"/>
    </source>
</evidence>
<dbReference type="Pfam" id="PF00149">
    <property type="entry name" value="Metallophos"/>
    <property type="match status" value="1"/>
</dbReference>